<organism evidence="1 2">
    <name type="scientific">Vararia minispora EC-137</name>
    <dbReference type="NCBI Taxonomy" id="1314806"/>
    <lineage>
        <taxon>Eukaryota</taxon>
        <taxon>Fungi</taxon>
        <taxon>Dikarya</taxon>
        <taxon>Basidiomycota</taxon>
        <taxon>Agaricomycotina</taxon>
        <taxon>Agaricomycetes</taxon>
        <taxon>Russulales</taxon>
        <taxon>Lachnocladiaceae</taxon>
        <taxon>Vararia</taxon>
    </lineage>
</organism>
<accession>A0ACB8QWM4</accession>
<evidence type="ECO:0000313" key="1">
    <source>
        <dbReference type="EMBL" id="KAI0036057.1"/>
    </source>
</evidence>
<protein>
    <submittedName>
        <fullName evidence="1">Uncharacterized protein</fullName>
    </submittedName>
</protein>
<reference evidence="1" key="1">
    <citation type="submission" date="2021-02" db="EMBL/GenBank/DDBJ databases">
        <authorList>
            <consortium name="DOE Joint Genome Institute"/>
            <person name="Ahrendt S."/>
            <person name="Looney B.P."/>
            <person name="Miyauchi S."/>
            <person name="Morin E."/>
            <person name="Drula E."/>
            <person name="Courty P.E."/>
            <person name="Chicoki N."/>
            <person name="Fauchery L."/>
            <person name="Kohler A."/>
            <person name="Kuo A."/>
            <person name="Labutti K."/>
            <person name="Pangilinan J."/>
            <person name="Lipzen A."/>
            <person name="Riley R."/>
            <person name="Andreopoulos W."/>
            <person name="He G."/>
            <person name="Johnson J."/>
            <person name="Barry K.W."/>
            <person name="Grigoriev I.V."/>
            <person name="Nagy L."/>
            <person name="Hibbett D."/>
            <person name="Henrissat B."/>
            <person name="Matheny P.B."/>
            <person name="Labbe J."/>
            <person name="Martin F."/>
        </authorList>
    </citation>
    <scope>NUCLEOTIDE SEQUENCE</scope>
    <source>
        <strain evidence="1">EC-137</strain>
    </source>
</reference>
<name>A0ACB8QWM4_9AGAM</name>
<proteinExistence type="predicted"/>
<dbReference type="Proteomes" id="UP000814128">
    <property type="component" value="Unassembled WGS sequence"/>
</dbReference>
<evidence type="ECO:0000313" key="2">
    <source>
        <dbReference type="Proteomes" id="UP000814128"/>
    </source>
</evidence>
<keyword evidence="2" id="KW-1185">Reference proteome</keyword>
<reference evidence="1" key="2">
    <citation type="journal article" date="2022" name="New Phytol.">
        <title>Evolutionary transition to the ectomycorrhizal habit in the genomes of a hyperdiverse lineage of mushroom-forming fungi.</title>
        <authorList>
            <person name="Looney B."/>
            <person name="Miyauchi S."/>
            <person name="Morin E."/>
            <person name="Drula E."/>
            <person name="Courty P.E."/>
            <person name="Kohler A."/>
            <person name="Kuo A."/>
            <person name="LaButti K."/>
            <person name="Pangilinan J."/>
            <person name="Lipzen A."/>
            <person name="Riley R."/>
            <person name="Andreopoulos W."/>
            <person name="He G."/>
            <person name="Johnson J."/>
            <person name="Nolan M."/>
            <person name="Tritt A."/>
            <person name="Barry K.W."/>
            <person name="Grigoriev I.V."/>
            <person name="Nagy L.G."/>
            <person name="Hibbett D."/>
            <person name="Henrissat B."/>
            <person name="Matheny P.B."/>
            <person name="Labbe J."/>
            <person name="Martin F.M."/>
        </authorList>
    </citation>
    <scope>NUCLEOTIDE SEQUENCE</scope>
    <source>
        <strain evidence="1">EC-137</strain>
    </source>
</reference>
<sequence>MFTSVDSLAASPLDDPVITGPILFEGVLQMLCQGVIFAQAVKYYDNPLDDTLRQKVYVFVLVGMSCLQSALSIYKLWHVLIQRHTWSSCPIDWSELFFNGLICSTCELWLIRRCWKATSRNMWVLACLAFIAVSTAVANVYLVSCLAVEAMATLDITQTVFAFSYWILGSLVLDCTVTSILLVWLWKSKTGLNYLDRALKHIIGMTWESALVPCISMVIAVALYHAEKTRQKNLVLLFILITGKLYVLGIFRAINSRPKLRERMHSDENGRRSVTGIGWDEEATVGSADGGEDKVHWLAS</sequence>
<comment type="caution">
    <text evidence="1">The sequence shown here is derived from an EMBL/GenBank/DDBJ whole genome shotgun (WGS) entry which is preliminary data.</text>
</comment>
<dbReference type="EMBL" id="MU273476">
    <property type="protein sequence ID" value="KAI0036057.1"/>
    <property type="molecule type" value="Genomic_DNA"/>
</dbReference>
<gene>
    <name evidence="1" type="ORF">K488DRAFT_42012</name>
</gene>